<organism evidence="1 2">
    <name type="scientific">Parvularcula maris</name>
    <dbReference type="NCBI Taxonomy" id="2965077"/>
    <lineage>
        <taxon>Bacteria</taxon>
        <taxon>Pseudomonadati</taxon>
        <taxon>Pseudomonadota</taxon>
        <taxon>Alphaproteobacteria</taxon>
        <taxon>Parvularculales</taxon>
        <taxon>Parvularculaceae</taxon>
        <taxon>Parvularcula</taxon>
    </lineage>
</organism>
<gene>
    <name evidence="1" type="ORF">NOG11_08075</name>
</gene>
<evidence type="ECO:0000313" key="2">
    <source>
        <dbReference type="Proteomes" id="UP001142610"/>
    </source>
</evidence>
<comment type="caution">
    <text evidence="1">The sequence shown here is derived from an EMBL/GenBank/DDBJ whole genome shotgun (WGS) entry which is preliminary data.</text>
</comment>
<evidence type="ECO:0000313" key="1">
    <source>
        <dbReference type="EMBL" id="MCQ8185348.1"/>
    </source>
</evidence>
<dbReference type="RefSeq" id="WP_256619218.1">
    <property type="nucleotide sequence ID" value="NZ_JANIBC010000004.1"/>
</dbReference>
<name>A0A9X2L921_9PROT</name>
<dbReference type="AlphaFoldDB" id="A0A9X2L921"/>
<dbReference type="InterPro" id="IPR038573">
    <property type="entry name" value="BrnT_sf"/>
</dbReference>
<dbReference type="Proteomes" id="UP001142610">
    <property type="component" value="Unassembled WGS sequence"/>
</dbReference>
<dbReference type="InterPro" id="IPR007460">
    <property type="entry name" value="BrnT_toxin"/>
</dbReference>
<protein>
    <submittedName>
        <fullName evidence="1">BrnT family toxin</fullName>
    </submittedName>
</protein>
<accession>A0A9X2L921</accession>
<dbReference type="Pfam" id="PF04365">
    <property type="entry name" value="BrnT_toxin"/>
    <property type="match status" value="1"/>
</dbReference>
<reference evidence="1" key="1">
    <citation type="submission" date="2022-07" db="EMBL/GenBank/DDBJ databases">
        <title>Parvularcula maris sp. nov., an algicidal bacterium isolated from seawater.</title>
        <authorList>
            <person name="Li F."/>
        </authorList>
    </citation>
    <scope>NUCLEOTIDE SEQUENCE</scope>
    <source>
        <strain evidence="1">BGMRC 0090</strain>
    </source>
</reference>
<sequence>MIQLTWNEEKRAKVYEERGVDLLAAAEMFLYPERTVGRRDDRQDYGEERFNAVGPSSEGVWYHLTYTRRGEVIHLITAWRLNDESRRKYQKRYAGRAEGDAEEGRDPS</sequence>
<keyword evidence="2" id="KW-1185">Reference proteome</keyword>
<dbReference type="Gene3D" id="3.10.450.530">
    <property type="entry name" value="Ribonuclease toxin, BrnT, of type II toxin-antitoxin system"/>
    <property type="match status" value="1"/>
</dbReference>
<dbReference type="EMBL" id="JANIBC010000004">
    <property type="protein sequence ID" value="MCQ8185348.1"/>
    <property type="molecule type" value="Genomic_DNA"/>
</dbReference>
<proteinExistence type="predicted"/>